<dbReference type="Proteomes" id="UP000225833">
    <property type="component" value="Unassembled WGS sequence"/>
</dbReference>
<name>A0A2D0IPW7_XENBU</name>
<sequence length="52" mass="6181">MGFAGENLALLRKWILNMLKQNKSRPLSMENKRRLCCLNEDYLFESFGLFIK</sequence>
<evidence type="ECO:0000313" key="1">
    <source>
        <dbReference type="EMBL" id="PHM23925.1"/>
    </source>
</evidence>
<dbReference type="AlphaFoldDB" id="A0A2D0IPW7"/>
<dbReference type="EMBL" id="NIBS01000031">
    <property type="protein sequence ID" value="PHM23925.1"/>
    <property type="molecule type" value="Genomic_DNA"/>
</dbReference>
<reference evidence="1 2" key="1">
    <citation type="journal article" date="2017" name="Nat. Microbiol.">
        <title>Natural product diversity associated with the nematode symbionts Photorhabdus and Xenorhabdus.</title>
        <authorList>
            <person name="Tobias N.J."/>
            <person name="Wolff H."/>
            <person name="Djahanschiri B."/>
            <person name="Grundmann F."/>
            <person name="Kronenwerth M."/>
            <person name="Shi Y.M."/>
            <person name="Simonyi S."/>
            <person name="Grun P."/>
            <person name="Shapiro-Ilan D."/>
            <person name="Pidot S.J."/>
            <person name="Stinear T.P."/>
            <person name="Ebersberger I."/>
            <person name="Bode H.B."/>
        </authorList>
    </citation>
    <scope>NUCLEOTIDE SEQUENCE [LARGE SCALE GENOMIC DNA]</scope>
    <source>
        <strain evidence="1 2">DSM 16342</strain>
    </source>
</reference>
<gene>
    <name evidence="1" type="ORF">Xbud_03466</name>
</gene>
<evidence type="ECO:0000313" key="2">
    <source>
        <dbReference type="Proteomes" id="UP000225833"/>
    </source>
</evidence>
<accession>A0A2D0IPW7</accession>
<organism evidence="1 2">
    <name type="scientific">Xenorhabdus budapestensis</name>
    <dbReference type="NCBI Taxonomy" id="290110"/>
    <lineage>
        <taxon>Bacteria</taxon>
        <taxon>Pseudomonadati</taxon>
        <taxon>Pseudomonadota</taxon>
        <taxon>Gammaproteobacteria</taxon>
        <taxon>Enterobacterales</taxon>
        <taxon>Morganellaceae</taxon>
        <taxon>Xenorhabdus</taxon>
    </lineage>
</organism>
<comment type="caution">
    <text evidence="1">The sequence shown here is derived from an EMBL/GenBank/DDBJ whole genome shotgun (WGS) entry which is preliminary data.</text>
</comment>
<proteinExistence type="predicted"/>
<protein>
    <submittedName>
        <fullName evidence="1">Uncharacterized protein</fullName>
    </submittedName>
</protein>